<evidence type="ECO:0000256" key="2">
    <source>
        <dbReference type="RuleBase" id="RU364000"/>
    </source>
</evidence>
<dbReference type="InterPro" id="IPR051603">
    <property type="entry name" value="Zinc-ADH_QOR/CCCR"/>
</dbReference>
<dbReference type="Pfam" id="PF13602">
    <property type="entry name" value="ADH_zinc_N_2"/>
    <property type="match status" value="1"/>
</dbReference>
<dbReference type="SMART" id="SM00829">
    <property type="entry name" value="PKS_ER"/>
    <property type="match status" value="1"/>
</dbReference>
<dbReference type="AlphaFoldDB" id="A0A511BQK7"/>
<proteinExistence type="inferred from homology"/>
<evidence type="ECO:0000259" key="3">
    <source>
        <dbReference type="SMART" id="SM00829"/>
    </source>
</evidence>
<dbReference type="Proteomes" id="UP000321405">
    <property type="component" value="Unassembled WGS sequence"/>
</dbReference>
<accession>A0A511BQK7</accession>
<dbReference type="GO" id="GO:0016491">
    <property type="term" value="F:oxidoreductase activity"/>
    <property type="evidence" value="ECO:0007669"/>
    <property type="project" value="UniProtKB-KW"/>
</dbReference>
<feature type="domain" description="Enoyl reductase (ER)" evidence="3">
    <location>
        <begin position="13"/>
        <end position="330"/>
    </location>
</feature>
<dbReference type="NCBIfam" id="TIGR02817">
    <property type="entry name" value="adh_fam_1"/>
    <property type="match status" value="1"/>
</dbReference>
<dbReference type="InterPro" id="IPR020843">
    <property type="entry name" value="ER"/>
</dbReference>
<dbReference type="RefSeq" id="WP_147093462.1">
    <property type="nucleotide sequence ID" value="NZ_BJVC01000003.1"/>
</dbReference>
<dbReference type="Pfam" id="PF08240">
    <property type="entry name" value="ADH_N"/>
    <property type="match status" value="1"/>
</dbReference>
<keyword evidence="2" id="KW-0479">Metal-binding</keyword>
<comment type="caution">
    <text evidence="4">The sequence shown here is derived from an EMBL/GenBank/DDBJ whole genome shotgun (WGS) entry which is preliminary data.</text>
</comment>
<reference evidence="4 5" key="1">
    <citation type="submission" date="2019-07" db="EMBL/GenBank/DDBJ databases">
        <title>Whole genome shotgun sequence of Swaminathania salitolerans NBRC 104436.</title>
        <authorList>
            <person name="Hosoyama A."/>
            <person name="Uohara A."/>
            <person name="Ohji S."/>
            <person name="Ichikawa N."/>
        </authorList>
    </citation>
    <scope>NUCLEOTIDE SEQUENCE [LARGE SCALE GENOMIC DNA]</scope>
    <source>
        <strain evidence="4 5">NBRC 104436</strain>
    </source>
</reference>
<dbReference type="PANTHER" id="PTHR44154:SF1">
    <property type="entry name" value="QUINONE OXIDOREDUCTASE"/>
    <property type="match status" value="1"/>
</dbReference>
<dbReference type="InterPro" id="IPR036291">
    <property type="entry name" value="NAD(P)-bd_dom_sf"/>
</dbReference>
<keyword evidence="2" id="KW-0560">Oxidoreductase</keyword>
<keyword evidence="1" id="KW-0521">NADP</keyword>
<dbReference type="OrthoDB" id="9785812at2"/>
<evidence type="ECO:0000313" key="4">
    <source>
        <dbReference type="EMBL" id="GEL02362.1"/>
    </source>
</evidence>
<dbReference type="InterPro" id="IPR011032">
    <property type="entry name" value="GroES-like_sf"/>
</dbReference>
<dbReference type="PANTHER" id="PTHR44154">
    <property type="entry name" value="QUINONE OXIDOREDUCTASE"/>
    <property type="match status" value="1"/>
</dbReference>
<dbReference type="InterPro" id="IPR014182">
    <property type="entry name" value="ADH_Zn_typ-1"/>
</dbReference>
<keyword evidence="2" id="KW-0862">Zinc</keyword>
<evidence type="ECO:0000256" key="1">
    <source>
        <dbReference type="ARBA" id="ARBA00022857"/>
    </source>
</evidence>
<dbReference type="EMBL" id="BJVC01000003">
    <property type="protein sequence ID" value="GEL02362.1"/>
    <property type="molecule type" value="Genomic_DNA"/>
</dbReference>
<sequence length="333" mass="36330">MKAVGYAAPGDAGVLQDIEIPDPAPPRGRQIRVRVRAVSLNPVDTKIRSRTGPLPGDEWRVPGWDAAGIVEAVGADVARFRPGDKVYYAGALMSQGSNAELQNVDERLVGHMPARLDWGQAASLPLTGVTAWEMLFDRMRIASGDTGTLLVVGAAGGVGSILVQLARKLTALTVVATASRPQSEAWIREMGAHHVIDHRRDMMAQLRELGLDRATHIASLTASDRHAAAYAESLAPQGHLCLIDDPETFDILPFKRKSATLSWEFMFTRSLFGTWDMDRQHDILEQISLLVQSGDIVPTETRRVTRFDAATMAQLHRDSETGRSIGKTVVLLD</sequence>
<dbReference type="SUPFAM" id="SSF50129">
    <property type="entry name" value="GroES-like"/>
    <property type="match status" value="1"/>
</dbReference>
<gene>
    <name evidence="4" type="ORF">SSA02_15250</name>
</gene>
<dbReference type="SUPFAM" id="SSF51735">
    <property type="entry name" value="NAD(P)-binding Rossmann-fold domains"/>
    <property type="match status" value="1"/>
</dbReference>
<dbReference type="InterPro" id="IPR013154">
    <property type="entry name" value="ADH-like_N"/>
</dbReference>
<dbReference type="CDD" id="cd08252">
    <property type="entry name" value="AL_MDR"/>
    <property type="match status" value="1"/>
</dbReference>
<keyword evidence="5" id="KW-1185">Reference proteome</keyword>
<protein>
    <recommendedName>
        <fullName evidence="2">Zinc-type alcohol dehydrogenase-like protein</fullName>
    </recommendedName>
</protein>
<evidence type="ECO:0000313" key="5">
    <source>
        <dbReference type="Proteomes" id="UP000321405"/>
    </source>
</evidence>
<dbReference type="Gene3D" id="3.90.180.10">
    <property type="entry name" value="Medium-chain alcohol dehydrogenases, catalytic domain"/>
    <property type="match status" value="1"/>
</dbReference>
<organism evidence="4 5">
    <name type="scientific">Swaminathania salitolerans</name>
    <dbReference type="NCBI Taxonomy" id="182838"/>
    <lineage>
        <taxon>Bacteria</taxon>
        <taxon>Pseudomonadati</taxon>
        <taxon>Pseudomonadota</taxon>
        <taxon>Alphaproteobacteria</taxon>
        <taxon>Acetobacterales</taxon>
        <taxon>Acetobacteraceae</taxon>
        <taxon>Swaminathania</taxon>
    </lineage>
</organism>
<dbReference type="GO" id="GO:0008270">
    <property type="term" value="F:zinc ion binding"/>
    <property type="evidence" value="ECO:0007669"/>
    <property type="project" value="InterPro"/>
</dbReference>
<name>A0A511BQK7_9PROT</name>
<dbReference type="Gene3D" id="3.40.50.720">
    <property type="entry name" value="NAD(P)-binding Rossmann-like Domain"/>
    <property type="match status" value="1"/>
</dbReference>
<comment type="similarity">
    <text evidence="2">Belongs to the zinc-containing alcohol dehydrogenase family. Quinone oxidoreductase subfamily.</text>
</comment>